<reference evidence="2 3" key="1">
    <citation type="submission" date="2020-07" db="EMBL/GenBank/DDBJ databases">
        <authorList>
            <person name="Sun Q."/>
        </authorList>
    </citation>
    <scope>NUCLEOTIDE SEQUENCE [LARGE SCALE GENOMIC DNA]</scope>
    <source>
        <strain evidence="2 3">MAH-1</strain>
    </source>
</reference>
<keyword evidence="3" id="KW-1185">Reference proteome</keyword>
<protein>
    <submittedName>
        <fullName evidence="2">Uncharacterized protein</fullName>
    </submittedName>
</protein>
<dbReference type="RefSeq" id="WP_176005290.1">
    <property type="nucleotide sequence ID" value="NZ_JABWMI010000006.1"/>
</dbReference>
<sequence>MAKVLKSNFEGFAFTGPHSDNPDAEQAEKDRGSSADDHETEIDPDEHMIRYKVQEGHCSQSEEDFWRGI</sequence>
<accession>A0A7Y8Y0R8</accession>
<evidence type="ECO:0000313" key="2">
    <source>
        <dbReference type="EMBL" id="NYA70481.1"/>
    </source>
</evidence>
<dbReference type="EMBL" id="JACBJI010000002">
    <property type="protein sequence ID" value="NYA70481.1"/>
    <property type="molecule type" value="Genomic_DNA"/>
</dbReference>
<dbReference type="AlphaFoldDB" id="A0A7Y8Y0R8"/>
<gene>
    <name evidence="2" type="ORF">HZF10_06075</name>
</gene>
<evidence type="ECO:0000256" key="1">
    <source>
        <dbReference type="SAM" id="MobiDB-lite"/>
    </source>
</evidence>
<proteinExistence type="predicted"/>
<organism evidence="2 3">
    <name type="scientific">Flavobacterium agri</name>
    <dbReference type="NCBI Taxonomy" id="2743471"/>
    <lineage>
        <taxon>Bacteria</taxon>
        <taxon>Pseudomonadati</taxon>
        <taxon>Bacteroidota</taxon>
        <taxon>Flavobacteriia</taxon>
        <taxon>Flavobacteriales</taxon>
        <taxon>Flavobacteriaceae</taxon>
        <taxon>Flavobacterium</taxon>
    </lineage>
</organism>
<feature type="region of interest" description="Disordered" evidence="1">
    <location>
        <begin position="1"/>
        <end position="47"/>
    </location>
</feature>
<feature type="compositionally biased region" description="Basic and acidic residues" evidence="1">
    <location>
        <begin position="26"/>
        <end position="37"/>
    </location>
</feature>
<name>A0A7Y8Y0R8_9FLAO</name>
<evidence type="ECO:0000313" key="3">
    <source>
        <dbReference type="Proteomes" id="UP000535020"/>
    </source>
</evidence>
<dbReference type="Proteomes" id="UP000535020">
    <property type="component" value="Unassembled WGS sequence"/>
</dbReference>
<comment type="caution">
    <text evidence="2">The sequence shown here is derived from an EMBL/GenBank/DDBJ whole genome shotgun (WGS) entry which is preliminary data.</text>
</comment>